<dbReference type="Proteomes" id="UP000248925">
    <property type="component" value="Unassembled WGS sequence"/>
</dbReference>
<evidence type="ECO:0000313" key="2">
    <source>
        <dbReference type="Proteomes" id="UP000248925"/>
    </source>
</evidence>
<sequence>MISPVNSLSSSPILSLFGISDNSPVANTSGAEKLLNSVTGNRDDALKTGNALGAIIQLVSNQKQSDTLFQMINAQKAYSANGDYSETATGTGTVGSDEAAQKMALDYVREEARGKGPEADGAKAYLDALAKGTLQKTDMSTMSVSATMTQTNYYHADGTESGESGTYDVRGMNQALAQYTVIGDDGLLRDKATGKYAGINQNGTKFTYLVW</sequence>
<evidence type="ECO:0000313" key="1">
    <source>
        <dbReference type="EMBL" id="PZM13789.1"/>
    </source>
</evidence>
<protein>
    <submittedName>
        <fullName evidence="1">Uncharacterized protein</fullName>
    </submittedName>
</protein>
<reference evidence="1 2" key="1">
    <citation type="journal article" date="2018" name="Sci. Rep.">
        <title>Rhizobium tumorigenes sp. nov., a novel plant tumorigenic bacterium isolated from cane gall tumors on thornless blackberry.</title>
        <authorList>
            <person name="Kuzmanovi N."/>
            <person name="Smalla K."/>
            <person name="Gronow S."/>
            <person name="PuBawska J."/>
        </authorList>
    </citation>
    <scope>NUCLEOTIDE SEQUENCE [LARGE SCALE GENOMIC DNA]</scope>
    <source>
        <strain evidence="1 2">CCBAU 85046</strain>
    </source>
</reference>
<dbReference type="OrthoDB" id="8372084at2"/>
<keyword evidence="2" id="KW-1185">Reference proteome</keyword>
<proteinExistence type="predicted"/>
<dbReference type="RefSeq" id="WP_111160639.1">
    <property type="nucleotide sequence ID" value="NZ_PCDP01000035.1"/>
</dbReference>
<organism evidence="1 2">
    <name type="scientific">Rhizobium tubonense</name>
    <dbReference type="NCBI Taxonomy" id="484088"/>
    <lineage>
        <taxon>Bacteria</taxon>
        <taxon>Pseudomonadati</taxon>
        <taxon>Pseudomonadota</taxon>
        <taxon>Alphaproteobacteria</taxon>
        <taxon>Hyphomicrobiales</taxon>
        <taxon>Rhizobiaceae</taxon>
        <taxon>Rhizobium/Agrobacterium group</taxon>
        <taxon>Rhizobium</taxon>
    </lineage>
</organism>
<gene>
    <name evidence="1" type="ORF">CPY51_13015</name>
</gene>
<dbReference type="EMBL" id="PCDP01000035">
    <property type="protein sequence ID" value="PZM13789.1"/>
    <property type="molecule type" value="Genomic_DNA"/>
</dbReference>
<dbReference type="AlphaFoldDB" id="A0A2W4CLW9"/>
<accession>A0A2W4CLW9</accession>
<comment type="caution">
    <text evidence="1">The sequence shown here is derived from an EMBL/GenBank/DDBJ whole genome shotgun (WGS) entry which is preliminary data.</text>
</comment>
<name>A0A2W4CLW9_9HYPH</name>